<proteinExistence type="predicted"/>
<evidence type="ECO:0000313" key="2">
    <source>
        <dbReference type="Proteomes" id="UP000518266"/>
    </source>
</evidence>
<keyword evidence="2" id="KW-1185">Reference proteome</keyword>
<gene>
    <name evidence="1" type="ORF">F7725_005143</name>
</gene>
<reference evidence="1 2" key="1">
    <citation type="submission" date="2020-03" db="EMBL/GenBank/DDBJ databases">
        <title>Dissostichus mawsoni Genome sequencing and assembly.</title>
        <authorList>
            <person name="Park H."/>
        </authorList>
    </citation>
    <scope>NUCLEOTIDE SEQUENCE [LARGE SCALE GENOMIC DNA]</scope>
    <source>
        <strain evidence="1">DM0001</strain>
        <tissue evidence="1">Muscle</tissue>
    </source>
</reference>
<protein>
    <submittedName>
        <fullName evidence="1">Uncharacterized protein</fullName>
    </submittedName>
</protein>
<sequence length="275" mass="29131">MAFVLEQHRCRKVDLRLIADHYHVFVSTALGFLSLPKLVESPGTVAGAVAAVSPSGGHVGVTPGVQSASVQATPFTMPQFDPLSAQSSPTGSRLDARIKVRMARLQWEKEGVIGIFSSGGSWRSGNPKLEKSCFFGHDPGHFIADCAPWKRKQAADGKLPKGVGLITTVCHSGRATVNKGPDECFKPFISTAFVSISGKVEDQRQVRVLRDSGGSQSFILASALPLSAESACDASAVDEKTLSSPPPRPSPSSCAQTGLQISLIIGRLSDSSIRY</sequence>
<name>A0A7J5YUF5_DISMA</name>
<dbReference type="Proteomes" id="UP000518266">
    <property type="component" value="Unassembled WGS sequence"/>
</dbReference>
<dbReference type="EMBL" id="JAAKFY010000009">
    <property type="protein sequence ID" value="KAF3851788.1"/>
    <property type="molecule type" value="Genomic_DNA"/>
</dbReference>
<dbReference type="AlphaFoldDB" id="A0A7J5YUF5"/>
<comment type="caution">
    <text evidence="1">The sequence shown here is derived from an EMBL/GenBank/DDBJ whole genome shotgun (WGS) entry which is preliminary data.</text>
</comment>
<accession>A0A7J5YUF5</accession>
<dbReference type="OrthoDB" id="8946823at2759"/>
<organism evidence="1 2">
    <name type="scientific">Dissostichus mawsoni</name>
    <name type="common">Antarctic cod</name>
    <dbReference type="NCBI Taxonomy" id="36200"/>
    <lineage>
        <taxon>Eukaryota</taxon>
        <taxon>Metazoa</taxon>
        <taxon>Chordata</taxon>
        <taxon>Craniata</taxon>
        <taxon>Vertebrata</taxon>
        <taxon>Euteleostomi</taxon>
        <taxon>Actinopterygii</taxon>
        <taxon>Neopterygii</taxon>
        <taxon>Teleostei</taxon>
        <taxon>Neoteleostei</taxon>
        <taxon>Acanthomorphata</taxon>
        <taxon>Eupercaria</taxon>
        <taxon>Perciformes</taxon>
        <taxon>Notothenioidei</taxon>
        <taxon>Nototheniidae</taxon>
        <taxon>Dissostichus</taxon>
    </lineage>
</organism>
<evidence type="ECO:0000313" key="1">
    <source>
        <dbReference type="EMBL" id="KAF3851788.1"/>
    </source>
</evidence>